<reference evidence="1 2" key="1">
    <citation type="submission" date="2018-08" db="EMBL/GenBank/DDBJ databases">
        <title>Aphanomyces genome sequencing and annotation.</title>
        <authorList>
            <person name="Minardi D."/>
            <person name="Oidtmann B."/>
            <person name="Van Der Giezen M."/>
            <person name="Studholme D.J."/>
        </authorList>
    </citation>
    <scope>NUCLEOTIDE SEQUENCE [LARGE SCALE GENOMIC DNA]</scope>
    <source>
        <strain evidence="1 2">Kv</strain>
    </source>
</reference>
<dbReference type="AlphaFoldDB" id="A0A397B6Z1"/>
<proteinExistence type="predicted"/>
<organism evidence="1 2">
    <name type="scientific">Aphanomyces astaci</name>
    <name type="common">Crayfish plague agent</name>
    <dbReference type="NCBI Taxonomy" id="112090"/>
    <lineage>
        <taxon>Eukaryota</taxon>
        <taxon>Sar</taxon>
        <taxon>Stramenopiles</taxon>
        <taxon>Oomycota</taxon>
        <taxon>Saprolegniomycetes</taxon>
        <taxon>Saprolegniales</taxon>
        <taxon>Verrucalvaceae</taxon>
        <taxon>Aphanomyces</taxon>
    </lineage>
</organism>
<feature type="non-terminal residue" evidence="1">
    <location>
        <position position="65"/>
    </location>
</feature>
<evidence type="ECO:0000313" key="2">
    <source>
        <dbReference type="Proteomes" id="UP000265427"/>
    </source>
</evidence>
<evidence type="ECO:0000313" key="1">
    <source>
        <dbReference type="EMBL" id="RHY13459.1"/>
    </source>
</evidence>
<comment type="caution">
    <text evidence="1">The sequence shown here is derived from an EMBL/GenBank/DDBJ whole genome shotgun (WGS) entry which is preliminary data.</text>
</comment>
<dbReference type="EMBL" id="QUSZ01004623">
    <property type="protein sequence ID" value="RHY13459.1"/>
    <property type="molecule type" value="Genomic_DNA"/>
</dbReference>
<dbReference type="Proteomes" id="UP000265427">
    <property type="component" value="Unassembled WGS sequence"/>
</dbReference>
<protein>
    <submittedName>
        <fullName evidence="1">Uncharacterized protein</fullName>
    </submittedName>
</protein>
<accession>A0A397B6Z1</accession>
<gene>
    <name evidence="1" type="ORF">DYB36_011823</name>
</gene>
<sequence length="65" mass="7538">MMQCEPLFQDSAIVLSGYTDRHVVMPRQSSPTPLLVYMSRVRSFFACDVLFHQEFRIPLGQFPSE</sequence>
<name>A0A397B6Z1_APHAT</name>